<comment type="caution">
    <text evidence="1">The sequence shown here is derived from an EMBL/GenBank/DDBJ whole genome shotgun (WGS) entry which is preliminary data.</text>
</comment>
<dbReference type="EMBL" id="CM055102">
    <property type="protein sequence ID" value="KAJ7539346.1"/>
    <property type="molecule type" value="Genomic_DNA"/>
</dbReference>
<accession>A0ACC2CBK3</accession>
<name>A0ACC2CBK3_DIPCM</name>
<gene>
    <name evidence="1" type="ORF">O6H91_11G088200</name>
</gene>
<sequence length="888" mass="99002">MFWRMAGLSTTSPVESVLDKEVYTLEELLDEEDIIQECKATNGRLINYLQGKPQVQQMIHYVIDEPFEGADDKRAFKFPFISCEIFTCEIEVILKTVAENNELMDLLFSFLDADRPHGTLLAGYFSKVVICLLLRKTILVVGYLQTHQGMLKKLVDLIGITSIMEVLMRLVGADDILSTFHSNSLQWLADTDLLEMLVDKLSPPNSSEVHANAAETLSAVTRTAPSSLSSKLSSPRFINRLFSHALEDPQSNSTLIHSLSVCISLLNPKRPATLAAGGVRVQHALEPAPAANPEIIDGMLQRLGDLLKLLDVSTDDRVLSTTYGELRPPFGINRLKIVEFVAVLLRTNSEAVRQELVRLEAIRTILNFFFDYPFNNMLHHHVESIINSCMDSNSTVLADNLFKDCDFVSRLLAADANPYSPDTRPEPRASTSKAPPRIGNMGHLMRIANKLVQVGNTNSQIQSYMQENTEWMKWHSTVLYNRNMLENVYQWTCGRPTAVQERRVDSDEDDFRERDYDVSTIANNLTREVFRYGMFDNEEAEEGYGAIERDDEDVFFDDESAEVVISSLRLSDEHDRNRLKESMFGTDSSWFAFHDDSSKTSASCLEFSPPSRLEEDRVHSAVSLPSSSDGSSSDDDVVVGEDDELVDTATSSNRFTSIPDLDVRFGDGTGGRDGLRATAKLEAGVFSIEDISTELGEVGLTDDSSFLQYKGRNTNLFSSESSSWVPFGESTNIEGTSGRDAFGHNNPFSHSFGTSKEVDCFSVRNVSESDAIFEMDVEPNATATLDVASNSRNYDDTIERIDMSFETGTDLFGGVRQLTGVEVDGTAKGMEHALKEGVVGEAGPLYPKIMPLEKELEARMGEKVASPEFNDVNYWRSEYQSGAEEEHL</sequence>
<protein>
    <submittedName>
        <fullName evidence="1">Uncharacterized protein</fullName>
    </submittedName>
</protein>
<dbReference type="Proteomes" id="UP001162992">
    <property type="component" value="Chromosome 11"/>
</dbReference>
<organism evidence="1 2">
    <name type="scientific">Diphasiastrum complanatum</name>
    <name type="common">Issler's clubmoss</name>
    <name type="synonym">Lycopodium complanatum</name>
    <dbReference type="NCBI Taxonomy" id="34168"/>
    <lineage>
        <taxon>Eukaryota</taxon>
        <taxon>Viridiplantae</taxon>
        <taxon>Streptophyta</taxon>
        <taxon>Embryophyta</taxon>
        <taxon>Tracheophyta</taxon>
        <taxon>Lycopodiopsida</taxon>
        <taxon>Lycopodiales</taxon>
        <taxon>Lycopodiaceae</taxon>
        <taxon>Lycopodioideae</taxon>
        <taxon>Diphasiastrum</taxon>
    </lineage>
</organism>
<proteinExistence type="predicted"/>
<keyword evidence="2" id="KW-1185">Reference proteome</keyword>
<evidence type="ECO:0000313" key="1">
    <source>
        <dbReference type="EMBL" id="KAJ7539346.1"/>
    </source>
</evidence>
<reference evidence="2" key="1">
    <citation type="journal article" date="2024" name="Proc. Natl. Acad. Sci. U.S.A.">
        <title>Extraordinary preservation of gene collinearity over three hundred million years revealed in homosporous lycophytes.</title>
        <authorList>
            <person name="Li C."/>
            <person name="Wickell D."/>
            <person name="Kuo L.Y."/>
            <person name="Chen X."/>
            <person name="Nie B."/>
            <person name="Liao X."/>
            <person name="Peng D."/>
            <person name="Ji J."/>
            <person name="Jenkins J."/>
            <person name="Williams M."/>
            <person name="Shu S."/>
            <person name="Plott C."/>
            <person name="Barry K."/>
            <person name="Rajasekar S."/>
            <person name="Grimwood J."/>
            <person name="Han X."/>
            <person name="Sun S."/>
            <person name="Hou Z."/>
            <person name="He W."/>
            <person name="Dai G."/>
            <person name="Sun C."/>
            <person name="Schmutz J."/>
            <person name="Leebens-Mack J.H."/>
            <person name="Li F.W."/>
            <person name="Wang L."/>
        </authorList>
    </citation>
    <scope>NUCLEOTIDE SEQUENCE [LARGE SCALE GENOMIC DNA]</scope>
    <source>
        <strain evidence="2">cv. PW_Plant_1</strain>
    </source>
</reference>
<evidence type="ECO:0000313" key="2">
    <source>
        <dbReference type="Proteomes" id="UP001162992"/>
    </source>
</evidence>